<accession>A0A0V0HLE6</accession>
<protein>
    <submittedName>
        <fullName evidence="3">Putative ovule protein</fullName>
    </submittedName>
</protein>
<dbReference type="AlphaFoldDB" id="A0A0V0HLE6"/>
<sequence>MPIQTKTLFTQRRKAEWKGAVSWLLLCHALCFALFFRRKRPNESERQGQAIEKSLARTTTTRKW</sequence>
<evidence type="ECO:0000256" key="2">
    <source>
        <dbReference type="SAM" id="Phobius"/>
    </source>
</evidence>
<name>A0A0V0HLE6_SOLCH</name>
<keyword evidence="2" id="KW-0812">Transmembrane</keyword>
<keyword evidence="2" id="KW-1133">Transmembrane helix</keyword>
<feature type="region of interest" description="Disordered" evidence="1">
    <location>
        <begin position="41"/>
        <end position="64"/>
    </location>
</feature>
<organism evidence="3">
    <name type="scientific">Solanum chacoense</name>
    <name type="common">Chaco potato</name>
    <dbReference type="NCBI Taxonomy" id="4108"/>
    <lineage>
        <taxon>Eukaryota</taxon>
        <taxon>Viridiplantae</taxon>
        <taxon>Streptophyta</taxon>
        <taxon>Embryophyta</taxon>
        <taxon>Tracheophyta</taxon>
        <taxon>Spermatophyta</taxon>
        <taxon>Magnoliopsida</taxon>
        <taxon>eudicotyledons</taxon>
        <taxon>Gunneridae</taxon>
        <taxon>Pentapetalae</taxon>
        <taxon>asterids</taxon>
        <taxon>lamiids</taxon>
        <taxon>Solanales</taxon>
        <taxon>Solanaceae</taxon>
        <taxon>Solanoideae</taxon>
        <taxon>Solaneae</taxon>
        <taxon>Solanum</taxon>
    </lineage>
</organism>
<keyword evidence="2" id="KW-0472">Membrane</keyword>
<reference evidence="3" key="1">
    <citation type="submission" date="2015-12" db="EMBL/GenBank/DDBJ databases">
        <title>Gene expression during late stages of embryo sac development: a critical building block for successful pollen-pistil interactions.</title>
        <authorList>
            <person name="Liu Y."/>
            <person name="Joly V."/>
            <person name="Sabar M."/>
            <person name="Matton D.P."/>
        </authorList>
    </citation>
    <scope>NUCLEOTIDE SEQUENCE</scope>
</reference>
<feature type="transmembrane region" description="Helical" evidence="2">
    <location>
        <begin position="20"/>
        <end position="36"/>
    </location>
</feature>
<dbReference type="EMBL" id="GEDG01017914">
    <property type="protein sequence ID" value="JAP21244.1"/>
    <property type="molecule type" value="Transcribed_RNA"/>
</dbReference>
<evidence type="ECO:0000313" key="3">
    <source>
        <dbReference type="EMBL" id="JAP21244.1"/>
    </source>
</evidence>
<proteinExistence type="predicted"/>
<evidence type="ECO:0000256" key="1">
    <source>
        <dbReference type="SAM" id="MobiDB-lite"/>
    </source>
</evidence>